<comment type="caution">
    <text evidence="3">The sequence shown here is derived from an EMBL/GenBank/DDBJ whole genome shotgun (WGS) entry which is preliminary data.</text>
</comment>
<feature type="transmembrane region" description="Helical" evidence="2">
    <location>
        <begin position="164"/>
        <end position="187"/>
    </location>
</feature>
<feature type="transmembrane region" description="Helical" evidence="2">
    <location>
        <begin position="139"/>
        <end position="158"/>
    </location>
</feature>
<feature type="region of interest" description="Disordered" evidence="1">
    <location>
        <begin position="1"/>
        <end position="30"/>
    </location>
</feature>
<protein>
    <submittedName>
        <fullName evidence="3">Uncharacterized protein</fullName>
    </submittedName>
</protein>
<dbReference type="EMBL" id="PYGA01000003">
    <property type="protein sequence ID" value="PSK99484.1"/>
    <property type="molecule type" value="Genomic_DNA"/>
</dbReference>
<evidence type="ECO:0000313" key="3">
    <source>
        <dbReference type="EMBL" id="PSK99484.1"/>
    </source>
</evidence>
<evidence type="ECO:0000313" key="4">
    <source>
        <dbReference type="Proteomes" id="UP000240542"/>
    </source>
</evidence>
<name>A0A2P8DQN3_9ACTN</name>
<evidence type="ECO:0000256" key="2">
    <source>
        <dbReference type="SAM" id="Phobius"/>
    </source>
</evidence>
<dbReference type="AlphaFoldDB" id="A0A2P8DQN3"/>
<sequence>MVTDGKDGARERRAGERVDRRAAKAAAHAERRARSQEQLRAYVEGRRIRRRWASRARRRGLAVAFLATVPAGSAGLVLLGAGRGAGLVGLILFLALMALGLVLSTQLNAATRSVPAISGSLDERQRAEQEAAARTGHQATTWLLAAVLLAALVLYGSGTPVPSTVAAACAWALLMLHVSLPGVVLAWTQPDEVTEDDEDDGAAADR</sequence>
<keyword evidence="2" id="KW-1133">Transmembrane helix</keyword>
<feature type="transmembrane region" description="Helical" evidence="2">
    <location>
        <begin position="85"/>
        <end position="103"/>
    </location>
</feature>
<feature type="transmembrane region" description="Helical" evidence="2">
    <location>
        <begin position="60"/>
        <end position="79"/>
    </location>
</feature>
<keyword evidence="4" id="KW-1185">Reference proteome</keyword>
<dbReference type="Proteomes" id="UP000240542">
    <property type="component" value="Unassembled WGS sequence"/>
</dbReference>
<evidence type="ECO:0000256" key="1">
    <source>
        <dbReference type="SAM" id="MobiDB-lite"/>
    </source>
</evidence>
<keyword evidence="2" id="KW-0472">Membrane</keyword>
<proteinExistence type="predicted"/>
<organism evidence="3 4">
    <name type="scientific">Murinocardiopsis flavida</name>
    <dbReference type="NCBI Taxonomy" id="645275"/>
    <lineage>
        <taxon>Bacteria</taxon>
        <taxon>Bacillati</taxon>
        <taxon>Actinomycetota</taxon>
        <taxon>Actinomycetes</taxon>
        <taxon>Streptosporangiales</taxon>
        <taxon>Nocardiopsidaceae</taxon>
        <taxon>Murinocardiopsis</taxon>
    </lineage>
</organism>
<accession>A0A2P8DQN3</accession>
<keyword evidence="2" id="KW-0812">Transmembrane</keyword>
<reference evidence="3 4" key="1">
    <citation type="submission" date="2018-03" db="EMBL/GenBank/DDBJ databases">
        <title>Genomic Encyclopedia of Archaeal and Bacterial Type Strains, Phase II (KMG-II): from individual species to whole genera.</title>
        <authorList>
            <person name="Goeker M."/>
        </authorList>
    </citation>
    <scope>NUCLEOTIDE SEQUENCE [LARGE SCALE GENOMIC DNA]</scope>
    <source>
        <strain evidence="3 4">DSM 45312</strain>
    </source>
</reference>
<gene>
    <name evidence="3" type="ORF">CLV63_103209</name>
</gene>